<name>A0A2I0W7H4_9ASPA</name>
<proteinExistence type="predicted"/>
<organism evidence="1 2">
    <name type="scientific">Dendrobium catenatum</name>
    <dbReference type="NCBI Taxonomy" id="906689"/>
    <lineage>
        <taxon>Eukaryota</taxon>
        <taxon>Viridiplantae</taxon>
        <taxon>Streptophyta</taxon>
        <taxon>Embryophyta</taxon>
        <taxon>Tracheophyta</taxon>
        <taxon>Spermatophyta</taxon>
        <taxon>Magnoliopsida</taxon>
        <taxon>Liliopsida</taxon>
        <taxon>Asparagales</taxon>
        <taxon>Orchidaceae</taxon>
        <taxon>Epidendroideae</taxon>
        <taxon>Malaxideae</taxon>
        <taxon>Dendrobiinae</taxon>
        <taxon>Dendrobium</taxon>
    </lineage>
</organism>
<evidence type="ECO:0000313" key="2">
    <source>
        <dbReference type="Proteomes" id="UP000233837"/>
    </source>
</evidence>
<dbReference type="AlphaFoldDB" id="A0A2I0W7H4"/>
<accession>A0A2I0W7H4</accession>
<sequence length="248" mass="28648">METSDYYGHDAYRHLNGNMNQIKASSKGTKHDQRIMDLLDLVDQESVIVPPRWTLQQPFQEAEIEDPLLKSSSLPIFDEPVYDVYDDDMLFDVLDVDKTMYDDDQSKMDAPPELCMHIPHVKAINVLAITDKRNDPSKLFYEDGDKPEGDLKDGICCKIVVYFDCYRILKNIVGLWQCEFCKVTSLEARRRNPQLGRCEETCSRVQYSFCSGVDTGWIYPNWFSQPNPPPYGGQPDLFLRAQSFLLPR</sequence>
<dbReference type="EMBL" id="KZ502877">
    <property type="protein sequence ID" value="PKU71602.1"/>
    <property type="molecule type" value="Genomic_DNA"/>
</dbReference>
<dbReference type="Proteomes" id="UP000233837">
    <property type="component" value="Unassembled WGS sequence"/>
</dbReference>
<gene>
    <name evidence="1" type="ORF">MA16_Dca004444</name>
</gene>
<reference evidence="1 2" key="2">
    <citation type="journal article" date="2017" name="Nature">
        <title>The Apostasia genome and the evolution of orchids.</title>
        <authorList>
            <person name="Zhang G.Q."/>
            <person name="Liu K.W."/>
            <person name="Li Z."/>
            <person name="Lohaus R."/>
            <person name="Hsiao Y.Y."/>
            <person name="Niu S.C."/>
            <person name="Wang J.Y."/>
            <person name="Lin Y.C."/>
            <person name="Xu Q."/>
            <person name="Chen L.J."/>
            <person name="Yoshida K."/>
            <person name="Fujiwara S."/>
            <person name="Wang Z.W."/>
            <person name="Zhang Y.Q."/>
            <person name="Mitsuda N."/>
            <person name="Wang M."/>
            <person name="Liu G.H."/>
            <person name="Pecoraro L."/>
            <person name="Huang H.X."/>
            <person name="Xiao X.J."/>
            <person name="Lin M."/>
            <person name="Wu X.Y."/>
            <person name="Wu W.L."/>
            <person name="Chen Y.Y."/>
            <person name="Chang S.B."/>
            <person name="Sakamoto S."/>
            <person name="Ohme-Takagi M."/>
            <person name="Yagi M."/>
            <person name="Zeng S.J."/>
            <person name="Shen C.Y."/>
            <person name="Yeh C.M."/>
            <person name="Luo Y.B."/>
            <person name="Tsai W.C."/>
            <person name="Van de Peer Y."/>
            <person name="Liu Z.J."/>
        </authorList>
    </citation>
    <scope>NUCLEOTIDE SEQUENCE [LARGE SCALE GENOMIC DNA]</scope>
    <source>
        <tissue evidence="1">The whole plant</tissue>
    </source>
</reference>
<protein>
    <submittedName>
        <fullName evidence="1">Uncharacterized protein</fullName>
    </submittedName>
</protein>
<evidence type="ECO:0000313" key="1">
    <source>
        <dbReference type="EMBL" id="PKU71602.1"/>
    </source>
</evidence>
<keyword evidence="2" id="KW-1185">Reference proteome</keyword>
<reference evidence="1 2" key="1">
    <citation type="journal article" date="2016" name="Sci. Rep.">
        <title>The Dendrobium catenatum Lindl. genome sequence provides insights into polysaccharide synthase, floral development and adaptive evolution.</title>
        <authorList>
            <person name="Zhang G.Q."/>
            <person name="Xu Q."/>
            <person name="Bian C."/>
            <person name="Tsai W.C."/>
            <person name="Yeh C.M."/>
            <person name="Liu K.W."/>
            <person name="Yoshida K."/>
            <person name="Zhang L.S."/>
            <person name="Chang S.B."/>
            <person name="Chen F."/>
            <person name="Shi Y."/>
            <person name="Su Y.Y."/>
            <person name="Zhang Y.Q."/>
            <person name="Chen L.J."/>
            <person name="Yin Y."/>
            <person name="Lin M."/>
            <person name="Huang H."/>
            <person name="Deng H."/>
            <person name="Wang Z.W."/>
            <person name="Zhu S.L."/>
            <person name="Zhao X."/>
            <person name="Deng C."/>
            <person name="Niu S.C."/>
            <person name="Huang J."/>
            <person name="Wang M."/>
            <person name="Liu G.H."/>
            <person name="Yang H.J."/>
            <person name="Xiao X.J."/>
            <person name="Hsiao Y.Y."/>
            <person name="Wu W.L."/>
            <person name="Chen Y.Y."/>
            <person name="Mitsuda N."/>
            <person name="Ohme-Takagi M."/>
            <person name="Luo Y.B."/>
            <person name="Van de Peer Y."/>
            <person name="Liu Z.J."/>
        </authorList>
    </citation>
    <scope>NUCLEOTIDE SEQUENCE [LARGE SCALE GENOMIC DNA]</scope>
    <source>
        <tissue evidence="1">The whole plant</tissue>
    </source>
</reference>